<dbReference type="Proteomes" id="UP000180254">
    <property type="component" value="Unassembled WGS sequence"/>
</dbReference>
<reference evidence="3 4" key="1">
    <citation type="submission" date="2016-09" db="EMBL/GenBank/DDBJ databases">
        <title>Genome sequence of Eubacterium angustum.</title>
        <authorList>
            <person name="Poehlein A."/>
            <person name="Daniel R."/>
        </authorList>
    </citation>
    <scope>NUCLEOTIDE SEQUENCE [LARGE SCALE GENOMIC DNA]</scope>
    <source>
        <strain evidence="3 4">DSM 1989</strain>
    </source>
</reference>
<dbReference type="RefSeq" id="WP_071062560.1">
    <property type="nucleotide sequence ID" value="NZ_MKIE01000003.1"/>
</dbReference>
<dbReference type="AlphaFoldDB" id="A0A1S1V7G9"/>
<dbReference type="EMBL" id="MKIE01000003">
    <property type="protein sequence ID" value="OHW62576.1"/>
    <property type="molecule type" value="Genomic_DNA"/>
</dbReference>
<gene>
    <name evidence="3" type="ORF">EUAN_11410</name>
</gene>
<proteinExistence type="predicted"/>
<feature type="transmembrane region" description="Helical" evidence="1">
    <location>
        <begin position="20"/>
        <end position="40"/>
    </location>
</feature>
<sequence length="91" mass="10573">MHPFYSYSEKFLGSTGSEWIGLLSMSMYLVFWGVVIVFAYRFAKKYIVTSGGFKKHDSAMMILRERYARGEIDSGEYHRIKDDLNAGEKEK</sequence>
<evidence type="ECO:0000256" key="1">
    <source>
        <dbReference type="SAM" id="Phobius"/>
    </source>
</evidence>
<keyword evidence="1" id="KW-0812">Transmembrane</keyword>
<dbReference type="OrthoDB" id="5461404at2"/>
<feature type="domain" description="SHOCT" evidence="2">
    <location>
        <begin position="59"/>
        <end position="84"/>
    </location>
</feature>
<dbReference type="InterPro" id="IPR018649">
    <property type="entry name" value="SHOCT"/>
</dbReference>
<accession>A0A1S1V7G9</accession>
<keyword evidence="4" id="KW-1185">Reference proteome</keyword>
<comment type="caution">
    <text evidence="3">The sequence shown here is derived from an EMBL/GenBank/DDBJ whole genome shotgun (WGS) entry which is preliminary data.</text>
</comment>
<dbReference type="Pfam" id="PF09851">
    <property type="entry name" value="SHOCT"/>
    <property type="match status" value="1"/>
</dbReference>
<keyword evidence="1" id="KW-1133">Transmembrane helix</keyword>
<evidence type="ECO:0000313" key="3">
    <source>
        <dbReference type="EMBL" id="OHW62576.1"/>
    </source>
</evidence>
<protein>
    <recommendedName>
        <fullName evidence="2">SHOCT domain-containing protein</fullName>
    </recommendedName>
</protein>
<dbReference type="STRING" id="39480.EUAN_11410"/>
<evidence type="ECO:0000259" key="2">
    <source>
        <dbReference type="Pfam" id="PF09851"/>
    </source>
</evidence>
<organism evidence="3 4">
    <name type="scientific">Andreesenia angusta</name>
    <dbReference type="NCBI Taxonomy" id="39480"/>
    <lineage>
        <taxon>Bacteria</taxon>
        <taxon>Bacillati</taxon>
        <taxon>Bacillota</taxon>
        <taxon>Tissierellia</taxon>
        <taxon>Tissierellales</taxon>
        <taxon>Gottschalkiaceae</taxon>
        <taxon>Andreesenia</taxon>
    </lineage>
</organism>
<evidence type="ECO:0000313" key="4">
    <source>
        <dbReference type="Proteomes" id="UP000180254"/>
    </source>
</evidence>
<keyword evidence="1" id="KW-0472">Membrane</keyword>
<name>A0A1S1V7G9_9FIRM</name>